<accession>A0ABY5DH08</accession>
<keyword evidence="3" id="KW-1185">Reference proteome</keyword>
<dbReference type="InterPro" id="IPR008979">
    <property type="entry name" value="Galactose-bd-like_sf"/>
</dbReference>
<evidence type="ECO:0000259" key="1">
    <source>
        <dbReference type="Pfam" id="PF08305"/>
    </source>
</evidence>
<proteinExistence type="predicted"/>
<feature type="domain" description="Glycosyl hydrolase family 98 putative carbohydrate-binding module" evidence="1">
    <location>
        <begin position="2"/>
        <end position="65"/>
    </location>
</feature>
<dbReference type="Gene3D" id="2.60.120.1060">
    <property type="entry name" value="NPCBM/NEW2 domain"/>
    <property type="match status" value="1"/>
</dbReference>
<evidence type="ECO:0000313" key="3">
    <source>
        <dbReference type="Proteomes" id="UP001055940"/>
    </source>
</evidence>
<dbReference type="InterPro" id="IPR013222">
    <property type="entry name" value="Glyco_hyd_98_carb-bd"/>
</dbReference>
<protein>
    <recommendedName>
        <fullName evidence="1">Glycosyl hydrolase family 98 putative carbohydrate-binding module domain-containing protein</fullName>
    </recommendedName>
</protein>
<dbReference type="EMBL" id="CP099837">
    <property type="protein sequence ID" value="USY22422.1"/>
    <property type="molecule type" value="Genomic_DNA"/>
</dbReference>
<sequence length="68" mass="7466">MDDTSSSSATTTFTVHVDGDQKVTETLRLGEVKEIEVPVEDALRLRIEAESENSGIYPVWADPTLLSD</sequence>
<organism evidence="2 3">
    <name type="scientific">Nocardiopsis exhalans</name>
    <dbReference type="NCBI Taxonomy" id="163604"/>
    <lineage>
        <taxon>Bacteria</taxon>
        <taxon>Bacillati</taxon>
        <taxon>Actinomycetota</taxon>
        <taxon>Actinomycetes</taxon>
        <taxon>Streptosporangiales</taxon>
        <taxon>Nocardiopsidaceae</taxon>
        <taxon>Nocardiopsis</taxon>
    </lineage>
</organism>
<dbReference type="SUPFAM" id="SSF49785">
    <property type="entry name" value="Galactose-binding domain-like"/>
    <property type="match status" value="1"/>
</dbReference>
<dbReference type="Pfam" id="PF08305">
    <property type="entry name" value="NPCBM"/>
    <property type="match status" value="1"/>
</dbReference>
<dbReference type="InterPro" id="IPR038637">
    <property type="entry name" value="NPCBM_sf"/>
</dbReference>
<name>A0ABY5DH08_9ACTN</name>
<dbReference type="Proteomes" id="UP001055940">
    <property type="component" value="Chromosome"/>
</dbReference>
<dbReference type="RefSeq" id="WP_254421203.1">
    <property type="nucleotide sequence ID" value="NZ_BAAAJB010000067.1"/>
</dbReference>
<evidence type="ECO:0000313" key="2">
    <source>
        <dbReference type="EMBL" id="USY22422.1"/>
    </source>
</evidence>
<reference evidence="2" key="1">
    <citation type="submission" date="2022-06" db="EMBL/GenBank/DDBJ databases">
        <authorList>
            <person name="Ping M."/>
        </authorList>
    </citation>
    <scope>NUCLEOTIDE SEQUENCE</scope>
    <source>
        <strain evidence="2">JCM11759T</strain>
    </source>
</reference>
<gene>
    <name evidence="2" type="ORF">NE857_12900</name>
</gene>